<dbReference type="EMBL" id="JAVFKM010000004">
    <property type="protein sequence ID" value="MEF3113801.1"/>
    <property type="molecule type" value="Genomic_DNA"/>
</dbReference>
<dbReference type="Proteomes" id="UP001348265">
    <property type="component" value="Unassembled WGS sequence"/>
</dbReference>
<organism evidence="1 2">
    <name type="scientific">Streptomyces chrestomyceticus</name>
    <dbReference type="NCBI Taxonomy" id="68185"/>
    <lineage>
        <taxon>Bacteria</taxon>
        <taxon>Bacillati</taxon>
        <taxon>Actinomycetota</taxon>
        <taxon>Actinomycetes</taxon>
        <taxon>Kitasatosporales</taxon>
        <taxon>Streptomycetaceae</taxon>
        <taxon>Streptomyces</taxon>
    </lineage>
</organism>
<evidence type="ECO:0000313" key="2">
    <source>
        <dbReference type="Proteomes" id="UP001348265"/>
    </source>
</evidence>
<evidence type="ECO:0000313" key="1">
    <source>
        <dbReference type="EMBL" id="MEF3113801.1"/>
    </source>
</evidence>
<sequence length="64" mass="5964">MAGAFEVDAEVGDVVDEVLAVAAAAPALPGGAVGGGEPIEEGLVGGEVLGARGGAAAARCPYGQ</sequence>
<accession>A0ABU7WQK5</accession>
<keyword evidence="2" id="KW-1185">Reference proteome</keyword>
<gene>
    <name evidence="1" type="ORF">RB636_11420</name>
</gene>
<comment type="caution">
    <text evidence="1">The sequence shown here is derived from an EMBL/GenBank/DDBJ whole genome shotgun (WGS) entry which is preliminary data.</text>
</comment>
<dbReference type="RefSeq" id="WP_031010157.1">
    <property type="nucleotide sequence ID" value="NZ_JAVFKM010000004.1"/>
</dbReference>
<reference evidence="1 2" key="1">
    <citation type="submission" date="2023-08" db="EMBL/GenBank/DDBJ databases">
        <authorList>
            <person name="Sharma P."/>
            <person name="Verma V."/>
            <person name="Mohan M.K."/>
            <person name="Dubey A.K."/>
        </authorList>
    </citation>
    <scope>NUCLEOTIDE SEQUENCE [LARGE SCALE GENOMIC DNA]</scope>
    <source>
        <strain evidence="1 2">ADP4</strain>
    </source>
</reference>
<name>A0ABU7WQK5_9ACTN</name>
<protein>
    <submittedName>
        <fullName evidence="1">Uncharacterized protein</fullName>
    </submittedName>
</protein>
<proteinExistence type="predicted"/>